<protein>
    <recommendedName>
        <fullName evidence="4">Secreted protein</fullName>
    </recommendedName>
</protein>
<gene>
    <name evidence="2" type="ORF">B0T14DRAFT_427077</name>
</gene>
<accession>A0AA39WZC8</accession>
<dbReference type="PANTHER" id="PTHR38847:SF1">
    <property type="entry name" value="PSEUDOURIDINE SYNTHASE RSUA_RLUA-LIKE DOMAIN-CONTAINING PROTEIN"/>
    <property type="match status" value="1"/>
</dbReference>
<feature type="chain" id="PRO_5041424283" description="Secreted protein" evidence="1">
    <location>
        <begin position="19"/>
        <end position="206"/>
    </location>
</feature>
<name>A0AA39WZC8_9PEZI</name>
<dbReference type="PANTHER" id="PTHR38847">
    <property type="match status" value="1"/>
</dbReference>
<keyword evidence="3" id="KW-1185">Reference proteome</keyword>
<dbReference type="Pfam" id="PF14273">
    <property type="entry name" value="DUF4360"/>
    <property type="match status" value="1"/>
</dbReference>
<evidence type="ECO:0008006" key="4">
    <source>
        <dbReference type="Google" id="ProtNLM"/>
    </source>
</evidence>
<dbReference type="AlphaFoldDB" id="A0AA39WZC8"/>
<sequence length="206" mass="22369">MRHQHLLPFLGTLAAALATDEQIALQCRESAPQNAEVTEIAFAGSGCPAGYAPGHTLSDPSTLILPKSGFTAETGKNKSYLDARANCQILVKLKYPSGWQFSVSKADYYGRVQVPEGMTGVSKTTYYFTGDSSDISYNNTIEGPYDGSYFRNDRFGEKNSLWSPCGSEAMLNINTEVRLSPIGTDQTAVIGVNTQETVEISWRTCG</sequence>
<comment type="caution">
    <text evidence="2">The sequence shown here is derived from an EMBL/GenBank/DDBJ whole genome shotgun (WGS) entry which is preliminary data.</text>
</comment>
<reference evidence="2" key="1">
    <citation type="submission" date="2023-06" db="EMBL/GenBank/DDBJ databases">
        <title>Genome-scale phylogeny and comparative genomics of the fungal order Sordariales.</title>
        <authorList>
            <consortium name="Lawrence Berkeley National Laboratory"/>
            <person name="Hensen N."/>
            <person name="Bonometti L."/>
            <person name="Westerberg I."/>
            <person name="Brannstrom I.O."/>
            <person name="Guillou S."/>
            <person name="Cros-Aarteil S."/>
            <person name="Calhoun S."/>
            <person name="Haridas S."/>
            <person name="Kuo A."/>
            <person name="Mondo S."/>
            <person name="Pangilinan J."/>
            <person name="Riley R."/>
            <person name="Labutti K."/>
            <person name="Andreopoulos B."/>
            <person name="Lipzen A."/>
            <person name="Chen C."/>
            <person name="Yanf M."/>
            <person name="Daum C."/>
            <person name="Ng V."/>
            <person name="Clum A."/>
            <person name="Steindorff A."/>
            <person name="Ohm R."/>
            <person name="Martin F."/>
            <person name="Silar P."/>
            <person name="Natvig D."/>
            <person name="Lalanne C."/>
            <person name="Gautier V."/>
            <person name="Ament-Velasquez S.L."/>
            <person name="Kruys A."/>
            <person name="Hutchinson M.I."/>
            <person name="Powell A.J."/>
            <person name="Barry K."/>
            <person name="Miller A.N."/>
            <person name="Grigoriev I.V."/>
            <person name="Debuchy R."/>
            <person name="Gladieux P."/>
            <person name="Thoren M.H."/>
            <person name="Johannesson H."/>
        </authorList>
    </citation>
    <scope>NUCLEOTIDE SEQUENCE</scope>
    <source>
        <strain evidence="2">CBS 606.72</strain>
    </source>
</reference>
<dbReference type="Proteomes" id="UP001175000">
    <property type="component" value="Unassembled WGS sequence"/>
</dbReference>
<proteinExistence type="predicted"/>
<keyword evidence="1" id="KW-0732">Signal</keyword>
<dbReference type="InterPro" id="IPR025649">
    <property type="entry name" value="DUF4360"/>
</dbReference>
<feature type="signal peptide" evidence="1">
    <location>
        <begin position="1"/>
        <end position="18"/>
    </location>
</feature>
<evidence type="ECO:0000256" key="1">
    <source>
        <dbReference type="SAM" id="SignalP"/>
    </source>
</evidence>
<organism evidence="2 3">
    <name type="scientific">Immersiella caudata</name>
    <dbReference type="NCBI Taxonomy" id="314043"/>
    <lineage>
        <taxon>Eukaryota</taxon>
        <taxon>Fungi</taxon>
        <taxon>Dikarya</taxon>
        <taxon>Ascomycota</taxon>
        <taxon>Pezizomycotina</taxon>
        <taxon>Sordariomycetes</taxon>
        <taxon>Sordariomycetidae</taxon>
        <taxon>Sordariales</taxon>
        <taxon>Lasiosphaeriaceae</taxon>
        <taxon>Immersiella</taxon>
    </lineage>
</organism>
<evidence type="ECO:0000313" key="3">
    <source>
        <dbReference type="Proteomes" id="UP001175000"/>
    </source>
</evidence>
<dbReference type="EMBL" id="JAULSU010000003">
    <property type="protein sequence ID" value="KAK0624132.1"/>
    <property type="molecule type" value="Genomic_DNA"/>
</dbReference>
<evidence type="ECO:0000313" key="2">
    <source>
        <dbReference type="EMBL" id="KAK0624132.1"/>
    </source>
</evidence>